<evidence type="ECO:0000313" key="2">
    <source>
        <dbReference type="EMBL" id="JAE06729.1"/>
    </source>
</evidence>
<dbReference type="EMBL" id="GBRH01191167">
    <property type="protein sequence ID" value="JAE06729.1"/>
    <property type="molecule type" value="Transcribed_RNA"/>
</dbReference>
<proteinExistence type="predicted"/>
<protein>
    <submittedName>
        <fullName evidence="2">Uncharacterized protein</fullName>
    </submittedName>
</protein>
<feature type="region of interest" description="Disordered" evidence="1">
    <location>
        <begin position="1"/>
        <end position="26"/>
    </location>
</feature>
<accession>A0A0A9F698</accession>
<reference evidence="2" key="1">
    <citation type="submission" date="2014-09" db="EMBL/GenBank/DDBJ databases">
        <authorList>
            <person name="Magalhaes I.L.F."/>
            <person name="Oliveira U."/>
            <person name="Santos F.R."/>
            <person name="Vidigal T.H.D.A."/>
            <person name="Brescovit A.D."/>
            <person name="Santos A.J."/>
        </authorList>
    </citation>
    <scope>NUCLEOTIDE SEQUENCE</scope>
    <source>
        <tissue evidence="2">Shoot tissue taken approximately 20 cm above the soil surface</tissue>
    </source>
</reference>
<evidence type="ECO:0000256" key="1">
    <source>
        <dbReference type="SAM" id="MobiDB-lite"/>
    </source>
</evidence>
<sequence length="26" mass="3116">MYQTHERTSNMKSNTEFFIDQAPALR</sequence>
<organism evidence="2">
    <name type="scientific">Arundo donax</name>
    <name type="common">Giant reed</name>
    <name type="synonym">Donax arundinaceus</name>
    <dbReference type="NCBI Taxonomy" id="35708"/>
    <lineage>
        <taxon>Eukaryota</taxon>
        <taxon>Viridiplantae</taxon>
        <taxon>Streptophyta</taxon>
        <taxon>Embryophyta</taxon>
        <taxon>Tracheophyta</taxon>
        <taxon>Spermatophyta</taxon>
        <taxon>Magnoliopsida</taxon>
        <taxon>Liliopsida</taxon>
        <taxon>Poales</taxon>
        <taxon>Poaceae</taxon>
        <taxon>PACMAD clade</taxon>
        <taxon>Arundinoideae</taxon>
        <taxon>Arundineae</taxon>
        <taxon>Arundo</taxon>
    </lineage>
</organism>
<reference evidence="2" key="2">
    <citation type="journal article" date="2015" name="Data Brief">
        <title>Shoot transcriptome of the giant reed, Arundo donax.</title>
        <authorList>
            <person name="Barrero R.A."/>
            <person name="Guerrero F.D."/>
            <person name="Moolhuijzen P."/>
            <person name="Goolsby J.A."/>
            <person name="Tidwell J."/>
            <person name="Bellgard S.E."/>
            <person name="Bellgard M.I."/>
        </authorList>
    </citation>
    <scope>NUCLEOTIDE SEQUENCE</scope>
    <source>
        <tissue evidence="2">Shoot tissue taken approximately 20 cm above the soil surface</tissue>
    </source>
</reference>
<name>A0A0A9F698_ARUDO</name>
<dbReference type="AlphaFoldDB" id="A0A0A9F698"/>